<dbReference type="Gene3D" id="3.30.420.40">
    <property type="match status" value="2"/>
</dbReference>
<feature type="binding site" evidence="9">
    <location>
        <position position="135"/>
    </location>
    <ligand>
        <name>sn-glycerol 3-phosphate</name>
        <dbReference type="ChEBI" id="CHEBI:57597"/>
    </ligand>
</feature>
<accession>A0A4P7C1R2</accession>
<dbReference type="InterPro" id="IPR018483">
    <property type="entry name" value="Carb_kinase_FGGY_CS"/>
</dbReference>
<evidence type="ECO:0000313" key="13">
    <source>
        <dbReference type="EMBL" id="QBQ55587.1"/>
    </source>
</evidence>
<feature type="binding site" evidence="9">
    <location>
        <position position="13"/>
    </location>
    <ligand>
        <name>ATP</name>
        <dbReference type="ChEBI" id="CHEBI:30616"/>
    </ligand>
</feature>
<dbReference type="FunFam" id="3.30.420.40:FF:000007">
    <property type="entry name" value="Glycerol kinase"/>
    <property type="match status" value="1"/>
</dbReference>
<feature type="binding site" evidence="9">
    <location>
        <position position="316"/>
    </location>
    <ligand>
        <name>ATP</name>
        <dbReference type="ChEBI" id="CHEBI:30616"/>
    </ligand>
</feature>
<feature type="domain" description="Carbohydrate kinase FGGY N-terminal" evidence="11">
    <location>
        <begin position="6"/>
        <end position="253"/>
    </location>
</feature>
<dbReference type="InterPro" id="IPR043129">
    <property type="entry name" value="ATPase_NBD"/>
</dbReference>
<comment type="function">
    <text evidence="9">Key enzyme in the regulation of glycerol uptake and metabolism. Catalyzes the phosphorylation of glycerol to yield sn-glycerol 3-phosphate.</text>
</comment>
<dbReference type="EC" id="2.7.1.30" evidence="9"/>
<dbReference type="EMBL" id="CP038033">
    <property type="protein sequence ID" value="QBQ55587.1"/>
    <property type="molecule type" value="Genomic_DNA"/>
</dbReference>
<keyword evidence="6 9" id="KW-0319">Glycerol metabolism</keyword>
<protein>
    <recommendedName>
        <fullName evidence="9">Glycerol kinase</fullName>
        <ecNumber evidence="9">2.7.1.30</ecNumber>
    </recommendedName>
    <alternativeName>
        <fullName evidence="9">ATP:glycerol 3-phosphotransferase</fullName>
    </alternativeName>
    <alternativeName>
        <fullName evidence="9">Glycerokinase</fullName>
        <shortName evidence="9">GK</shortName>
    </alternativeName>
</protein>
<evidence type="ECO:0000256" key="2">
    <source>
        <dbReference type="ARBA" id="ARBA00009156"/>
    </source>
</evidence>
<evidence type="ECO:0000256" key="3">
    <source>
        <dbReference type="ARBA" id="ARBA00022679"/>
    </source>
</evidence>
<evidence type="ECO:0000256" key="10">
    <source>
        <dbReference type="RuleBase" id="RU003733"/>
    </source>
</evidence>
<feature type="binding site" evidence="9">
    <location>
        <position position="135"/>
    </location>
    <ligand>
        <name>glycerol</name>
        <dbReference type="ChEBI" id="CHEBI:17754"/>
    </ligand>
</feature>
<dbReference type="GO" id="GO:0005524">
    <property type="term" value="F:ATP binding"/>
    <property type="evidence" value="ECO:0007669"/>
    <property type="project" value="UniProtKB-UniRule"/>
</dbReference>
<organism evidence="13 14">
    <name type="scientific">Nitrosococcus wardiae</name>
    <dbReference type="NCBI Taxonomy" id="1814290"/>
    <lineage>
        <taxon>Bacteria</taxon>
        <taxon>Pseudomonadati</taxon>
        <taxon>Pseudomonadota</taxon>
        <taxon>Gammaproteobacteria</taxon>
        <taxon>Chromatiales</taxon>
        <taxon>Chromatiaceae</taxon>
        <taxon>Nitrosococcus</taxon>
    </lineage>
</organism>
<dbReference type="InterPro" id="IPR018484">
    <property type="entry name" value="FGGY_N"/>
</dbReference>
<keyword evidence="5 9" id="KW-0418">Kinase</keyword>
<dbReference type="PIRSF" id="PIRSF000538">
    <property type="entry name" value="GlpK"/>
    <property type="match status" value="1"/>
</dbReference>
<feature type="binding site" evidence="9">
    <location>
        <position position="83"/>
    </location>
    <ligand>
        <name>glycerol</name>
        <dbReference type="ChEBI" id="CHEBI:17754"/>
    </ligand>
</feature>
<proteinExistence type="inferred from homology"/>
<dbReference type="KEGG" id="nwr:E3U44_14515"/>
<feature type="binding site" evidence="9">
    <location>
        <position position="246"/>
    </location>
    <ligand>
        <name>glycerol</name>
        <dbReference type="ChEBI" id="CHEBI:17754"/>
    </ligand>
</feature>
<dbReference type="UniPathway" id="UPA00618">
    <property type="reaction ID" value="UER00672"/>
</dbReference>
<feature type="binding site" evidence="9">
    <location>
        <position position="312"/>
    </location>
    <ligand>
        <name>ADP</name>
        <dbReference type="ChEBI" id="CHEBI:456216"/>
    </ligand>
</feature>
<dbReference type="PANTHER" id="PTHR10196:SF69">
    <property type="entry name" value="GLYCEROL KINASE"/>
    <property type="match status" value="1"/>
</dbReference>
<feature type="binding site" evidence="9">
    <location>
        <position position="312"/>
    </location>
    <ligand>
        <name>ATP</name>
        <dbReference type="ChEBI" id="CHEBI:30616"/>
    </ligand>
</feature>
<dbReference type="GO" id="GO:0019563">
    <property type="term" value="P:glycerol catabolic process"/>
    <property type="evidence" value="ECO:0007669"/>
    <property type="project" value="UniProtKB-UniRule"/>
</dbReference>
<keyword evidence="7 9" id="KW-0067">ATP-binding</keyword>
<dbReference type="FunFam" id="3.30.420.40:FF:000008">
    <property type="entry name" value="Glycerol kinase"/>
    <property type="match status" value="1"/>
</dbReference>
<keyword evidence="3 9" id="KW-0808">Transferase</keyword>
<feature type="binding site" evidence="9">
    <location>
        <position position="246"/>
    </location>
    <ligand>
        <name>sn-glycerol 3-phosphate</name>
        <dbReference type="ChEBI" id="CHEBI:57597"/>
    </ligand>
</feature>
<reference evidence="13 14" key="1">
    <citation type="submission" date="2019-03" db="EMBL/GenBank/DDBJ databases">
        <title>The genome sequence of Nitrosococcus wardiae strain D1FHST reveals the archetypal metabolic capacity of ammonia-oxidizing Gammaproteobacteria.</title>
        <authorList>
            <person name="Wang L."/>
            <person name="Lim C.K."/>
            <person name="Hanson T.E."/>
            <person name="Dang H."/>
            <person name="Klotz M.G."/>
        </authorList>
    </citation>
    <scope>NUCLEOTIDE SEQUENCE [LARGE SCALE GENOMIC DNA]</scope>
    <source>
        <strain evidence="13 14">D1FHS</strain>
    </source>
</reference>
<dbReference type="PROSITE" id="PS00445">
    <property type="entry name" value="FGGY_KINASES_2"/>
    <property type="match status" value="1"/>
</dbReference>
<dbReference type="GO" id="GO:0006072">
    <property type="term" value="P:glycerol-3-phosphate metabolic process"/>
    <property type="evidence" value="ECO:0007669"/>
    <property type="project" value="InterPro"/>
</dbReference>
<evidence type="ECO:0000256" key="6">
    <source>
        <dbReference type="ARBA" id="ARBA00022798"/>
    </source>
</evidence>
<evidence type="ECO:0000313" key="14">
    <source>
        <dbReference type="Proteomes" id="UP000294325"/>
    </source>
</evidence>
<name>A0A4P7C1R2_9GAMM</name>
<keyword evidence="4 9" id="KW-0547">Nucleotide-binding</keyword>
<feature type="binding site" evidence="9">
    <location>
        <position position="247"/>
    </location>
    <ligand>
        <name>glycerol</name>
        <dbReference type="ChEBI" id="CHEBI:17754"/>
    </ligand>
</feature>
<gene>
    <name evidence="9 13" type="primary">glpK</name>
    <name evidence="13" type="ORF">E3U44_14515</name>
</gene>
<dbReference type="Proteomes" id="UP000294325">
    <property type="component" value="Chromosome"/>
</dbReference>
<dbReference type="NCBIfam" id="NF000756">
    <property type="entry name" value="PRK00047.1"/>
    <property type="match status" value="1"/>
</dbReference>
<feature type="binding site" evidence="9">
    <location>
        <position position="84"/>
    </location>
    <ligand>
        <name>sn-glycerol 3-phosphate</name>
        <dbReference type="ChEBI" id="CHEBI:57597"/>
    </ligand>
</feature>
<dbReference type="InterPro" id="IPR018485">
    <property type="entry name" value="FGGY_C"/>
</dbReference>
<feature type="binding site" evidence="9">
    <location>
        <position position="84"/>
    </location>
    <ligand>
        <name>glycerol</name>
        <dbReference type="ChEBI" id="CHEBI:17754"/>
    </ligand>
</feature>
<dbReference type="InterPro" id="IPR005999">
    <property type="entry name" value="Glycerol_kin"/>
</dbReference>
<evidence type="ECO:0000256" key="1">
    <source>
        <dbReference type="ARBA" id="ARBA00005190"/>
    </source>
</evidence>
<feature type="binding site" evidence="9">
    <location>
        <position position="413"/>
    </location>
    <ligand>
        <name>ATP</name>
        <dbReference type="ChEBI" id="CHEBI:30616"/>
    </ligand>
</feature>
<dbReference type="OrthoDB" id="9805576at2"/>
<dbReference type="CDD" id="cd07786">
    <property type="entry name" value="FGGY_EcGK_like"/>
    <property type="match status" value="1"/>
</dbReference>
<dbReference type="Pfam" id="PF00370">
    <property type="entry name" value="FGGY_N"/>
    <property type="match status" value="1"/>
</dbReference>
<dbReference type="PANTHER" id="PTHR10196">
    <property type="entry name" value="SUGAR KINASE"/>
    <property type="match status" value="1"/>
</dbReference>
<dbReference type="RefSeq" id="WP_134358844.1">
    <property type="nucleotide sequence ID" value="NZ_CP038033.1"/>
</dbReference>
<comment type="catalytic activity">
    <reaction evidence="8 9">
        <text>glycerol + ATP = sn-glycerol 3-phosphate + ADP + H(+)</text>
        <dbReference type="Rhea" id="RHEA:21644"/>
        <dbReference type="ChEBI" id="CHEBI:15378"/>
        <dbReference type="ChEBI" id="CHEBI:17754"/>
        <dbReference type="ChEBI" id="CHEBI:30616"/>
        <dbReference type="ChEBI" id="CHEBI:57597"/>
        <dbReference type="ChEBI" id="CHEBI:456216"/>
        <dbReference type="EC" id="2.7.1.30"/>
    </reaction>
</comment>
<feature type="domain" description="Carbohydrate kinase FGGY C-terminal" evidence="12">
    <location>
        <begin position="263"/>
        <end position="452"/>
    </location>
</feature>
<evidence type="ECO:0000259" key="11">
    <source>
        <dbReference type="Pfam" id="PF00370"/>
    </source>
</evidence>
<feature type="binding site" evidence="9">
    <location>
        <position position="413"/>
    </location>
    <ligand>
        <name>ADP</name>
        <dbReference type="ChEBI" id="CHEBI:456216"/>
    </ligand>
</feature>
<dbReference type="HAMAP" id="MF_00186">
    <property type="entry name" value="Glycerol_kin"/>
    <property type="match status" value="1"/>
</dbReference>
<dbReference type="PROSITE" id="PS00933">
    <property type="entry name" value="FGGY_KINASES_1"/>
    <property type="match status" value="1"/>
</dbReference>
<dbReference type="GO" id="GO:0004370">
    <property type="term" value="F:glycerol kinase activity"/>
    <property type="evidence" value="ECO:0007669"/>
    <property type="project" value="UniProtKB-UniRule"/>
</dbReference>
<comment type="pathway">
    <text evidence="1 9">Polyol metabolism; glycerol degradation via glycerol kinase pathway; sn-glycerol 3-phosphate from glycerol: step 1/1.</text>
</comment>
<evidence type="ECO:0000256" key="4">
    <source>
        <dbReference type="ARBA" id="ARBA00022741"/>
    </source>
</evidence>
<feature type="binding site" evidence="9">
    <location>
        <position position="417"/>
    </location>
    <ligand>
        <name>ADP</name>
        <dbReference type="ChEBI" id="CHEBI:456216"/>
    </ligand>
</feature>
<keyword evidence="14" id="KW-1185">Reference proteome</keyword>
<dbReference type="GO" id="GO:0005829">
    <property type="term" value="C:cytosol"/>
    <property type="evidence" value="ECO:0007669"/>
    <property type="project" value="TreeGrafter"/>
</dbReference>
<feature type="binding site" evidence="9">
    <location>
        <position position="13"/>
    </location>
    <ligand>
        <name>ADP</name>
        <dbReference type="ChEBI" id="CHEBI:456216"/>
    </ligand>
</feature>
<sequence length="503" mass="55482">MATSHVLSIDAGTTGITILIFDQQGRIQGRAYSEFTQHYPRPGWVEHDPNEIWSVTQKVVAAALQEAHLEPANLAAIGITNQRETVVMWDRSTGEPVAKAIVWQDRRTTPLCEKLKARGLEETFRHRTGLVIDPYFSGTKVKWLLDHVDGLRQRAEGGEIAFGTIDSWLVWKLTGGKNHITDYSNASRTLLYNIHDLQWDEEILQLLHIPPALLPQVKPSSYVYGETIPQALLGTGGIPIAGIAGDQQAALFGQACYGKGLAKNTYGTGSFVLMNTGKEAILSQEKLLTTIAWGIGDEPVEYALEGAIFITGAGIQWLRDGLGIINHASETEDLARSVETNEGVYFVPALVGLGAPHWDPYARGTLLGITRGTTKAHLVRAVLESMGYQTRDVVKAMERDSAIPLKVLRCDGGASINRFLMQFQADILGVAVEVPKITETTALGAAYLAGLATGFWQSRKELDSQWQLAHRYEPTLSETERMGLYHQWQRAVERAKGWAQEKE</sequence>
<dbReference type="SUPFAM" id="SSF53067">
    <property type="entry name" value="Actin-like ATPase domain"/>
    <property type="match status" value="2"/>
</dbReference>
<feature type="binding site" evidence="9">
    <location>
        <position position="14"/>
    </location>
    <ligand>
        <name>ATP</name>
        <dbReference type="ChEBI" id="CHEBI:30616"/>
    </ligand>
</feature>
<dbReference type="Pfam" id="PF02782">
    <property type="entry name" value="FGGY_C"/>
    <property type="match status" value="1"/>
</dbReference>
<evidence type="ECO:0000256" key="8">
    <source>
        <dbReference type="ARBA" id="ARBA00052101"/>
    </source>
</evidence>
<dbReference type="AlphaFoldDB" id="A0A4P7C1R2"/>
<feature type="binding site" evidence="9">
    <location>
        <position position="13"/>
    </location>
    <ligand>
        <name>sn-glycerol 3-phosphate</name>
        <dbReference type="ChEBI" id="CHEBI:57597"/>
    </ligand>
</feature>
<feature type="binding site" evidence="9">
    <location>
        <position position="268"/>
    </location>
    <ligand>
        <name>ATP</name>
        <dbReference type="ChEBI" id="CHEBI:30616"/>
    </ligand>
</feature>
<comment type="activity regulation">
    <text evidence="9">Inhibited by fructose 1,6-bisphosphate (FBP).</text>
</comment>
<evidence type="ECO:0000256" key="5">
    <source>
        <dbReference type="ARBA" id="ARBA00022777"/>
    </source>
</evidence>
<feature type="binding site" evidence="9">
    <location>
        <position position="268"/>
    </location>
    <ligand>
        <name>ADP</name>
        <dbReference type="ChEBI" id="CHEBI:456216"/>
    </ligand>
</feature>
<dbReference type="InterPro" id="IPR000577">
    <property type="entry name" value="Carb_kinase_FGGY"/>
</dbReference>
<dbReference type="NCBIfam" id="TIGR01311">
    <property type="entry name" value="glycerol_kin"/>
    <property type="match status" value="1"/>
</dbReference>
<comment type="caution">
    <text evidence="9">Lacks conserved residue(s) required for the propagation of feature annotation.</text>
</comment>
<evidence type="ECO:0000256" key="9">
    <source>
        <dbReference type="HAMAP-Rule" id="MF_00186"/>
    </source>
</evidence>
<comment type="similarity">
    <text evidence="2 9 10">Belongs to the FGGY kinase family.</text>
</comment>
<evidence type="ECO:0000256" key="7">
    <source>
        <dbReference type="ARBA" id="ARBA00022840"/>
    </source>
</evidence>
<evidence type="ECO:0000259" key="12">
    <source>
        <dbReference type="Pfam" id="PF02782"/>
    </source>
</evidence>
<feature type="binding site" evidence="9">
    <location>
        <position position="83"/>
    </location>
    <ligand>
        <name>sn-glycerol 3-phosphate</name>
        <dbReference type="ChEBI" id="CHEBI:57597"/>
    </ligand>
</feature>